<sequence>FAFTLPSTNQAEPSKRFEWAVLPQGMKNSPTLCQLYFMTNVAWALRPVRAMFHSALIYHYMDDILIARQTPITDAALQTIHTVLGKSGLVIAPENIQRSAPWKYLGWRITDGQVRPQKIELHTDIKTLKDAQRLLRELQWIRSIVGITNDDLAPLLSWLTGIDAGAPRTCSAEQRTALQQITRKL</sequence>
<evidence type="ECO:0000256" key="2">
    <source>
        <dbReference type="ARBA" id="ARBA00012180"/>
    </source>
</evidence>
<dbReference type="GO" id="GO:0003964">
    <property type="term" value="F:RNA-directed DNA polymerase activity"/>
    <property type="evidence" value="ECO:0007669"/>
    <property type="project" value="UniProtKB-KW"/>
</dbReference>
<keyword evidence="3" id="KW-0808">Transferase</keyword>
<protein>
    <recommendedName>
        <fullName evidence="2">ribonuclease H</fullName>
        <ecNumber evidence="2">3.1.26.4</ecNumber>
    </recommendedName>
</protein>
<gene>
    <name evidence="10" type="ORF">N320_13324</name>
</gene>
<organism evidence="10 11">
    <name type="scientific">Buceros rhinoceros silvestris</name>
    <dbReference type="NCBI Taxonomy" id="175836"/>
    <lineage>
        <taxon>Eukaryota</taxon>
        <taxon>Metazoa</taxon>
        <taxon>Chordata</taxon>
        <taxon>Craniata</taxon>
        <taxon>Vertebrata</taxon>
        <taxon>Euteleostomi</taxon>
        <taxon>Archelosauria</taxon>
        <taxon>Archosauria</taxon>
        <taxon>Dinosauria</taxon>
        <taxon>Saurischia</taxon>
        <taxon>Theropoda</taxon>
        <taxon>Coelurosauria</taxon>
        <taxon>Aves</taxon>
        <taxon>Neognathae</taxon>
        <taxon>Neoaves</taxon>
        <taxon>Telluraves</taxon>
        <taxon>Coraciimorphae</taxon>
        <taxon>Bucerotiformes</taxon>
        <taxon>Bucerotidae</taxon>
        <taxon>Buceros</taxon>
    </lineage>
</organism>
<keyword evidence="6" id="KW-0255">Endonuclease</keyword>
<keyword evidence="7" id="KW-0378">Hydrolase</keyword>
<dbReference type="InterPro" id="IPR043502">
    <property type="entry name" value="DNA/RNA_pol_sf"/>
</dbReference>
<evidence type="ECO:0000256" key="7">
    <source>
        <dbReference type="ARBA" id="ARBA00022801"/>
    </source>
</evidence>
<evidence type="ECO:0000256" key="3">
    <source>
        <dbReference type="ARBA" id="ARBA00022679"/>
    </source>
</evidence>
<keyword evidence="11" id="KW-1185">Reference proteome</keyword>
<dbReference type="PANTHER" id="PTHR41694">
    <property type="entry name" value="ENDOGENOUS RETROVIRUS GROUP K MEMBER POL PROTEIN"/>
    <property type="match status" value="1"/>
</dbReference>
<evidence type="ECO:0000256" key="8">
    <source>
        <dbReference type="ARBA" id="ARBA00022918"/>
    </source>
</evidence>
<keyword evidence="4" id="KW-0548">Nucleotidyltransferase</keyword>
<dbReference type="GO" id="GO:0035613">
    <property type="term" value="F:RNA stem-loop binding"/>
    <property type="evidence" value="ECO:0007669"/>
    <property type="project" value="TreeGrafter"/>
</dbReference>
<evidence type="ECO:0000256" key="6">
    <source>
        <dbReference type="ARBA" id="ARBA00022759"/>
    </source>
</evidence>
<dbReference type="Gene3D" id="3.30.70.270">
    <property type="match status" value="2"/>
</dbReference>
<dbReference type="Proteomes" id="UP000054064">
    <property type="component" value="Unassembled WGS sequence"/>
</dbReference>
<dbReference type="EMBL" id="KL530946">
    <property type="protein sequence ID" value="KFO92752.1"/>
    <property type="molecule type" value="Genomic_DNA"/>
</dbReference>
<dbReference type="SUPFAM" id="SSF56672">
    <property type="entry name" value="DNA/RNA polymerases"/>
    <property type="match status" value="1"/>
</dbReference>
<comment type="similarity">
    <text evidence="1">Belongs to the beta type-B retroviral polymerase family. HERV class-II K(HML-2) pol subfamily.</text>
</comment>
<dbReference type="InterPro" id="IPR010661">
    <property type="entry name" value="RVT_thumb"/>
</dbReference>
<keyword evidence="8" id="KW-0695">RNA-directed DNA polymerase</keyword>
<evidence type="ECO:0000256" key="1">
    <source>
        <dbReference type="ARBA" id="ARBA00010879"/>
    </source>
</evidence>
<name>A0A091HD59_BUCRH</name>
<feature type="domain" description="Reverse transcriptase" evidence="9">
    <location>
        <begin position="1"/>
        <end position="109"/>
    </location>
</feature>
<dbReference type="Pfam" id="PF06817">
    <property type="entry name" value="RVT_thumb"/>
    <property type="match status" value="1"/>
</dbReference>
<evidence type="ECO:0000259" key="9">
    <source>
        <dbReference type="PROSITE" id="PS50878"/>
    </source>
</evidence>
<dbReference type="InterPro" id="IPR043128">
    <property type="entry name" value="Rev_trsase/Diguanyl_cyclase"/>
</dbReference>
<evidence type="ECO:0000256" key="4">
    <source>
        <dbReference type="ARBA" id="ARBA00022695"/>
    </source>
</evidence>
<evidence type="ECO:0000256" key="5">
    <source>
        <dbReference type="ARBA" id="ARBA00022722"/>
    </source>
</evidence>
<dbReference type="Gene3D" id="3.10.10.10">
    <property type="entry name" value="HIV Type 1 Reverse Transcriptase, subunit A, domain 1"/>
    <property type="match status" value="1"/>
</dbReference>
<feature type="non-terminal residue" evidence="10">
    <location>
        <position position="185"/>
    </location>
</feature>
<feature type="non-terminal residue" evidence="10">
    <location>
        <position position="1"/>
    </location>
</feature>
<proteinExistence type="inferred from homology"/>
<dbReference type="PANTHER" id="PTHR41694:SF3">
    <property type="entry name" value="RNA-DIRECTED DNA POLYMERASE-RELATED"/>
    <property type="match status" value="1"/>
</dbReference>
<dbReference type="EC" id="3.1.26.4" evidence="2"/>
<dbReference type="Pfam" id="PF00078">
    <property type="entry name" value="RVT_1"/>
    <property type="match status" value="1"/>
</dbReference>
<evidence type="ECO:0000313" key="10">
    <source>
        <dbReference type="EMBL" id="KFO92752.1"/>
    </source>
</evidence>
<evidence type="ECO:0000313" key="11">
    <source>
        <dbReference type="Proteomes" id="UP000054064"/>
    </source>
</evidence>
<dbReference type="AlphaFoldDB" id="A0A091HD59"/>
<keyword evidence="5" id="KW-0540">Nuclease</keyword>
<dbReference type="PROSITE" id="PS50878">
    <property type="entry name" value="RT_POL"/>
    <property type="match status" value="1"/>
</dbReference>
<dbReference type="InterPro" id="IPR000477">
    <property type="entry name" value="RT_dom"/>
</dbReference>
<dbReference type="GO" id="GO:0004523">
    <property type="term" value="F:RNA-DNA hybrid ribonuclease activity"/>
    <property type="evidence" value="ECO:0007669"/>
    <property type="project" value="UniProtKB-EC"/>
</dbReference>
<accession>A0A091HD59</accession>
<reference evidence="10 11" key="1">
    <citation type="submission" date="2014-04" db="EMBL/GenBank/DDBJ databases">
        <title>Genome evolution of avian class.</title>
        <authorList>
            <person name="Zhang G."/>
            <person name="Li C."/>
        </authorList>
    </citation>
    <scope>NUCLEOTIDE SEQUENCE [LARGE SCALE GENOMIC DNA]</scope>
    <source>
        <strain evidence="10">BGI_N320</strain>
    </source>
</reference>